<proteinExistence type="predicted"/>
<reference evidence="3" key="1">
    <citation type="submission" date="2016-11" db="EMBL/GenBank/DDBJ databases">
        <title>Complete genome sequence of Virgibacillus pantothenticus 21D, a halophilic bacterium isolated from the deep hypersaline anoxic basin Discovery in the Mediterranean Sea.</title>
        <authorList>
            <person name="Zeaiter Z."/>
            <person name="Booth J.M."/>
            <person name="Prosdocimi E.M."/>
            <person name="Mapelli F."/>
            <person name="Fusi M."/>
            <person name="Daffonchio D."/>
            <person name="Borin S."/>
            <person name="Crotti E."/>
        </authorList>
    </citation>
    <scope>NUCLEOTIDE SEQUENCE [LARGE SCALE GENOMIC DNA]</scope>
    <source>
        <strain evidence="3">21D</strain>
    </source>
</reference>
<feature type="transmembrane region" description="Helical" evidence="1">
    <location>
        <begin position="156"/>
        <end position="176"/>
    </location>
</feature>
<evidence type="ECO:0000313" key="3">
    <source>
        <dbReference type="Proteomes" id="UP000234237"/>
    </source>
</evidence>
<dbReference type="RefSeq" id="WP_101933962.1">
    <property type="nucleotide sequence ID" value="NZ_CP018622.1"/>
</dbReference>
<keyword evidence="1" id="KW-0472">Membrane</keyword>
<name>A0A2K9J4C2_9BACI</name>
<keyword evidence="1" id="KW-0812">Transmembrane</keyword>
<dbReference type="EMBL" id="CP018622">
    <property type="protein sequence ID" value="AUJ26564.1"/>
    <property type="molecule type" value="Genomic_DNA"/>
</dbReference>
<evidence type="ECO:0000313" key="2">
    <source>
        <dbReference type="EMBL" id="AUJ26564.1"/>
    </source>
</evidence>
<feature type="transmembrane region" description="Helical" evidence="1">
    <location>
        <begin position="21"/>
        <end position="39"/>
    </location>
</feature>
<dbReference type="Proteomes" id="UP000234237">
    <property type="component" value="Chromosome"/>
</dbReference>
<keyword evidence="1" id="KW-1133">Transmembrane helix</keyword>
<evidence type="ECO:0000256" key="1">
    <source>
        <dbReference type="SAM" id="Phobius"/>
    </source>
</evidence>
<sequence length="219" mass="26140">MYEDEKRTNRITALKKAGINIIGGVCLVAILIIIFKNFFPDFLSFRNKIFQYFLSFLFVFIVYKNFVYYKKIVKFLDDSSYLRKKKRECDSREYIKLLNSAIMNCNHFKEVIKMKIDILKSLAPLPVLVFILGLIIEDKLFKILNLTFSNSISLSNLTIEQITVMIVIASLFYYIYEFRTTFVRYKEIVADYYRYKERLEDYKSELVEKLKEAKLKSTR</sequence>
<gene>
    <name evidence="2" type="ORF">A21D_03530</name>
</gene>
<organism evidence="2 3">
    <name type="scientific">Virgibacillus dokdonensis</name>
    <dbReference type="NCBI Taxonomy" id="302167"/>
    <lineage>
        <taxon>Bacteria</taxon>
        <taxon>Bacillati</taxon>
        <taxon>Bacillota</taxon>
        <taxon>Bacilli</taxon>
        <taxon>Bacillales</taxon>
        <taxon>Bacillaceae</taxon>
        <taxon>Virgibacillus</taxon>
    </lineage>
</organism>
<protein>
    <submittedName>
        <fullName evidence="2">Uncharacterized protein</fullName>
    </submittedName>
</protein>
<dbReference type="KEGG" id="vpn:A21D_03530"/>
<feature type="transmembrane region" description="Helical" evidence="1">
    <location>
        <begin position="51"/>
        <end position="69"/>
    </location>
</feature>
<feature type="transmembrane region" description="Helical" evidence="1">
    <location>
        <begin position="118"/>
        <end position="136"/>
    </location>
</feature>
<dbReference type="AlphaFoldDB" id="A0A2K9J4C2"/>
<accession>A0A2K9J4C2</accession>